<dbReference type="OrthoDB" id="517356at2"/>
<feature type="domain" description="4'-phosphopantetheinyl transferase" evidence="4">
    <location>
        <begin position="3"/>
        <end position="107"/>
    </location>
</feature>
<keyword evidence="3" id="KW-0460">Magnesium</keyword>
<reference evidence="6 8" key="2">
    <citation type="submission" date="2014-03" db="EMBL/GenBank/DDBJ databases">
        <title>Genomics of Bifidobacteria.</title>
        <authorList>
            <person name="Ventura M."/>
            <person name="Milani C."/>
            <person name="Lugli G.A."/>
        </authorList>
    </citation>
    <scope>NUCLEOTIDE SEQUENCE [LARGE SCALE GENOMIC DNA]</scope>
    <source>
        <strain evidence="6 8">LMG 11596</strain>
    </source>
</reference>
<reference evidence="5 7" key="1">
    <citation type="submission" date="2009-11" db="EMBL/GenBank/DDBJ databases">
        <authorList>
            <person name="Weinstock G."/>
            <person name="Sodergren E."/>
            <person name="Clifton S."/>
            <person name="Fulton L."/>
            <person name="Fulton B."/>
            <person name="Courtney L."/>
            <person name="Fronick C."/>
            <person name="Harrison M."/>
            <person name="Strong C."/>
            <person name="Farmer C."/>
            <person name="Delahaunty K."/>
            <person name="Markovic C."/>
            <person name="Hall O."/>
            <person name="Minx P."/>
            <person name="Tomlinson C."/>
            <person name="Mitreva M."/>
            <person name="Nelson J."/>
            <person name="Hou S."/>
            <person name="Wollam A."/>
            <person name="Pepin K.H."/>
            <person name="Johnson M."/>
            <person name="Bhonagiri V."/>
            <person name="Nash W.E."/>
            <person name="Warren W."/>
            <person name="Chinwalla A."/>
            <person name="Mardis E.R."/>
            <person name="Wilson R.K."/>
        </authorList>
    </citation>
    <scope>NUCLEOTIDE SEQUENCE [LARGE SCALE GENOMIC DNA]</scope>
    <source>
        <strain evidence="5 7">DSM 20093</strain>
    </source>
</reference>
<evidence type="ECO:0000313" key="7">
    <source>
        <dbReference type="Proteomes" id="UP000003656"/>
    </source>
</evidence>
<dbReference type="GO" id="GO:0008897">
    <property type="term" value="F:holo-[acyl-carrier-protein] synthase activity"/>
    <property type="evidence" value="ECO:0007669"/>
    <property type="project" value="UniProtKB-EC"/>
</dbReference>
<gene>
    <name evidence="6" type="ORF">BGLCM_0540</name>
    <name evidence="5" type="ORF">BIFGAL_03904</name>
</gene>
<accession>D1NVL4</accession>
<dbReference type="Proteomes" id="UP000003656">
    <property type="component" value="Unassembled WGS sequence"/>
</dbReference>
<dbReference type="InterPro" id="IPR037143">
    <property type="entry name" value="4-PPantetheinyl_Trfase_dom_sf"/>
</dbReference>
<dbReference type="EMBL" id="ABXB03000003">
    <property type="protein sequence ID" value="EFA22865.1"/>
    <property type="molecule type" value="Genomic_DNA"/>
</dbReference>
<dbReference type="NCBIfam" id="TIGR00556">
    <property type="entry name" value="pantethn_trn"/>
    <property type="match status" value="1"/>
</dbReference>
<name>D1NVL4_9BIFI</name>
<evidence type="ECO:0000259" key="4">
    <source>
        <dbReference type="Pfam" id="PF01648"/>
    </source>
</evidence>
<protein>
    <submittedName>
        <fullName evidence="6">ACP synthase</fullName>
        <ecNumber evidence="6">2.7.8.7</ecNumber>
    </submittedName>
    <submittedName>
        <fullName evidence="5">Phosphopantetheine--protein transferase domain protein</fullName>
    </submittedName>
</protein>
<organism evidence="5 7">
    <name type="scientific">Bifidobacterium gallicum DSM 20093 = LMG 11596</name>
    <dbReference type="NCBI Taxonomy" id="561180"/>
    <lineage>
        <taxon>Bacteria</taxon>
        <taxon>Bacillati</taxon>
        <taxon>Actinomycetota</taxon>
        <taxon>Actinomycetes</taxon>
        <taxon>Bifidobacteriales</taxon>
        <taxon>Bifidobacteriaceae</taxon>
        <taxon>Bifidobacterium</taxon>
    </lineage>
</organism>
<proteinExistence type="predicted"/>
<evidence type="ECO:0000313" key="6">
    <source>
        <dbReference type="EMBL" id="KFI59427.1"/>
    </source>
</evidence>
<dbReference type="Pfam" id="PF01648">
    <property type="entry name" value="ACPS"/>
    <property type="match status" value="1"/>
</dbReference>
<evidence type="ECO:0000256" key="1">
    <source>
        <dbReference type="ARBA" id="ARBA00022679"/>
    </source>
</evidence>
<evidence type="ECO:0000313" key="8">
    <source>
        <dbReference type="Proteomes" id="UP000029074"/>
    </source>
</evidence>
<sequence>MRGLGHDVVEVTAFAQQLEQPGTTMGKLFSMRERRQAQQSAQRHGDGIAVHLAGKWAAKESVIKAWCEALAQQGVHTRAALPYTIESVPWSRIEILDDALGVPHVVLGSEVQAMLVQSLGDAGTAEINQNSPKQVRWHVSISHDGPIASAVTVLD</sequence>
<evidence type="ECO:0000256" key="2">
    <source>
        <dbReference type="ARBA" id="ARBA00022723"/>
    </source>
</evidence>
<dbReference type="AlphaFoldDB" id="D1NVL4"/>
<dbReference type="Proteomes" id="UP000029074">
    <property type="component" value="Unassembled WGS sequence"/>
</dbReference>
<dbReference type="RefSeq" id="WP_006295354.1">
    <property type="nucleotide sequence ID" value="NZ_ABXB03000003.1"/>
</dbReference>
<dbReference type="EMBL" id="JGYW01000003">
    <property type="protein sequence ID" value="KFI59427.1"/>
    <property type="molecule type" value="Genomic_DNA"/>
</dbReference>
<dbReference type="EC" id="2.7.8.7" evidence="6"/>
<dbReference type="GO" id="GO:0000287">
    <property type="term" value="F:magnesium ion binding"/>
    <property type="evidence" value="ECO:0007669"/>
    <property type="project" value="InterPro"/>
</dbReference>
<comment type="caution">
    <text evidence="5">The sequence shown here is derived from an EMBL/GenBank/DDBJ whole genome shotgun (WGS) entry which is preliminary data.</text>
</comment>
<dbReference type="eggNOG" id="COG0736">
    <property type="taxonomic scope" value="Bacteria"/>
</dbReference>
<keyword evidence="2" id="KW-0479">Metal-binding</keyword>
<dbReference type="STRING" id="561180.BIFGAL_03904"/>
<keyword evidence="8" id="KW-1185">Reference proteome</keyword>
<dbReference type="InterPro" id="IPR008278">
    <property type="entry name" value="4-PPantetheinyl_Trfase_dom"/>
</dbReference>
<dbReference type="GO" id="GO:0006633">
    <property type="term" value="P:fatty acid biosynthetic process"/>
    <property type="evidence" value="ECO:0007669"/>
    <property type="project" value="InterPro"/>
</dbReference>
<evidence type="ECO:0000313" key="5">
    <source>
        <dbReference type="EMBL" id="EFA22865.1"/>
    </source>
</evidence>
<dbReference type="Gene3D" id="3.90.470.20">
    <property type="entry name" value="4'-phosphopantetheinyl transferase domain"/>
    <property type="match status" value="1"/>
</dbReference>
<dbReference type="SUPFAM" id="SSF56214">
    <property type="entry name" value="4'-phosphopantetheinyl transferase"/>
    <property type="match status" value="1"/>
</dbReference>
<evidence type="ECO:0000256" key="3">
    <source>
        <dbReference type="ARBA" id="ARBA00022842"/>
    </source>
</evidence>
<dbReference type="InterPro" id="IPR004568">
    <property type="entry name" value="Ppantetheine-prot_Trfase_dom"/>
</dbReference>
<keyword evidence="1 5" id="KW-0808">Transferase</keyword>